<dbReference type="InterPro" id="IPR034732">
    <property type="entry name" value="EPHD"/>
</dbReference>
<dbReference type="CDD" id="cd15561">
    <property type="entry name" value="PHD1_PHF14"/>
    <property type="match status" value="1"/>
</dbReference>
<keyword evidence="5" id="KW-0647">Proteasome</keyword>
<dbReference type="Pfam" id="PF02251">
    <property type="entry name" value="PA28_N"/>
    <property type="match status" value="1"/>
</dbReference>
<dbReference type="InterPro" id="IPR019786">
    <property type="entry name" value="Zinc_finger_PHD-type_CS"/>
</dbReference>
<dbReference type="Pfam" id="PF02252">
    <property type="entry name" value="PA28_C"/>
    <property type="match status" value="1"/>
</dbReference>
<evidence type="ECO:0000256" key="2">
    <source>
        <dbReference type="ARBA" id="ARBA00022723"/>
    </source>
</evidence>
<dbReference type="SUPFAM" id="SSF57903">
    <property type="entry name" value="FYVE/PHD zinc finger"/>
    <property type="match status" value="3"/>
</dbReference>
<feature type="region of interest" description="Disordered" evidence="9">
    <location>
        <begin position="229"/>
        <end position="304"/>
    </location>
</feature>
<keyword evidence="8" id="KW-0175">Coiled coil</keyword>
<evidence type="ECO:0000313" key="13">
    <source>
        <dbReference type="Proteomes" id="UP001249851"/>
    </source>
</evidence>
<dbReference type="Proteomes" id="UP001249851">
    <property type="component" value="Unassembled WGS sequence"/>
</dbReference>
<feature type="region of interest" description="Disordered" evidence="9">
    <location>
        <begin position="706"/>
        <end position="820"/>
    </location>
</feature>
<feature type="compositionally biased region" description="Acidic residues" evidence="9">
    <location>
        <begin position="230"/>
        <end position="270"/>
    </location>
</feature>
<feature type="compositionally biased region" description="Basic and acidic residues" evidence="9">
    <location>
        <begin position="886"/>
        <end position="919"/>
    </location>
</feature>
<feature type="compositionally biased region" description="Acidic residues" evidence="9">
    <location>
        <begin position="278"/>
        <end position="295"/>
    </location>
</feature>
<dbReference type="Gene3D" id="1.20.5.120">
    <property type="entry name" value="Proteasome activator pa28, N-terminal domain"/>
    <property type="match status" value="1"/>
</dbReference>
<evidence type="ECO:0000256" key="8">
    <source>
        <dbReference type="SAM" id="Coils"/>
    </source>
</evidence>
<dbReference type="PROSITE" id="PS51805">
    <property type="entry name" value="EPHD"/>
    <property type="match status" value="1"/>
</dbReference>
<dbReference type="Gene3D" id="2.30.30.1150">
    <property type="match status" value="2"/>
</dbReference>
<reference evidence="12" key="1">
    <citation type="journal article" date="2023" name="G3 (Bethesda)">
        <title>Whole genome assembly and annotation of the endangered Caribbean coral Acropora cervicornis.</title>
        <authorList>
            <person name="Selwyn J.D."/>
            <person name="Vollmer S.V."/>
        </authorList>
    </citation>
    <scope>NUCLEOTIDE SEQUENCE</scope>
    <source>
        <strain evidence="12">K2</strain>
    </source>
</reference>
<sequence>MNSSKGKLTDFHETVRKEAEDSVKNFFPDRVFELDKLLKSDMFSVDAVEMVQKAVTVPINKNDGHIDVEPSHKKRKIIDGLESLASNHLPPALQAHIPCNKYLLQVIEVLKPKIQTLMEKCNTVKMWIQLLIPRIEDGNNFGVSIQEETLSEVQRIEGEAATFLDQISRYYITRGKIVSKIIKYPYLDDYRQAVTELDEKQFTSLLNRGPNKRQIKPAENNSLLQLALGEDSEDSEEDEDFEVNDDDEEDEGSEEENDDSAEKEEEEEKSDDNKQEVEISDNEDIDEDDAGDDNEHEMKTDASLTVGELIEAMKTKKKLQISQPSSVASSEISASSTKKVTILICGICLDDVSDEGDEIVECDNCGITVHEGCYGINDEDSDCGKSNETDSPTELWFCDACKLGLQPDCELCPNLGGIFKETDTGQWVHLLCALYTPDVAFVKPEQLQCVTLSELPHYKWGAKDCNLCEDERFCRTGVCIECDAGMCRTYFHMYGLLSDVPEECDEDVADPLFAHCRLHADKRTAASRRRTWLAYQSRYKKFSDHRSQDDKERVKQCLENIRLEFQEKRRKSVTKYYTPTERIPRVLNTCPGDRSARLKEMQERQEELESSNKRLQKEEQSLRGKYHELTEIIQLLAEDIKERRQESLNLHRFLCKLSSKELDKPCNTCKTTENQHQLVQCDTCHYYYHLGCVDPPLTRMPKRSAKQCSECDPSDDEDEMEVDPEDTTPISQGRQRRIIKEPSKFTPDKGEAKKRKLNKSKRKAQPAGSENGSPDDKNSSLINGEKEKSQELSSEPSKKRGRRPGRKVTEPAEKKKKLEDVRTECCVCKERGTNSNLVRCDSCKQCYHFQCLDPPIKANPKTRGYQWFCTECDESEEESEEEGDEDKSRNSDKTENIITTKETKEKSSEKDTRIEKQDKENEDEENSSVASSVPKENEPEKNAS</sequence>
<evidence type="ECO:0000256" key="1">
    <source>
        <dbReference type="ARBA" id="ARBA00005883"/>
    </source>
</evidence>
<feature type="compositionally biased region" description="Acidic residues" evidence="9">
    <location>
        <begin position="874"/>
        <end position="885"/>
    </location>
</feature>
<dbReference type="GO" id="GO:0008537">
    <property type="term" value="C:proteasome activator complex"/>
    <property type="evidence" value="ECO:0007669"/>
    <property type="project" value="InterPro"/>
</dbReference>
<dbReference type="InterPro" id="IPR003186">
    <property type="entry name" value="PA28_C"/>
</dbReference>
<dbReference type="GO" id="GO:2000045">
    <property type="term" value="P:regulation of G1/S transition of mitotic cell cycle"/>
    <property type="evidence" value="ECO:0007669"/>
    <property type="project" value="TreeGrafter"/>
</dbReference>
<dbReference type="InterPro" id="IPR013083">
    <property type="entry name" value="Znf_RING/FYVE/PHD"/>
</dbReference>
<feature type="domain" description="PHD-type" evidence="10">
    <location>
        <begin position="822"/>
        <end position="875"/>
    </location>
</feature>
<feature type="compositionally biased region" description="Basic and acidic residues" evidence="9">
    <location>
        <begin position="774"/>
        <end position="790"/>
    </location>
</feature>
<feature type="domain" description="PHD-type" evidence="10">
    <location>
        <begin position="342"/>
        <end position="404"/>
    </location>
</feature>
<dbReference type="Pfam" id="PF13832">
    <property type="entry name" value="zf-HC5HC2H_2"/>
    <property type="match status" value="1"/>
</dbReference>
<evidence type="ECO:0000313" key="12">
    <source>
        <dbReference type="EMBL" id="KAK2562147.1"/>
    </source>
</evidence>
<evidence type="ECO:0000256" key="9">
    <source>
        <dbReference type="SAM" id="MobiDB-lite"/>
    </source>
</evidence>
<gene>
    <name evidence="12" type="ORF">P5673_014912</name>
</gene>
<dbReference type="GO" id="GO:0008270">
    <property type="term" value="F:zinc ion binding"/>
    <property type="evidence" value="ECO:0007669"/>
    <property type="project" value="UniProtKB-KW"/>
</dbReference>
<dbReference type="PROSITE" id="PS01359">
    <property type="entry name" value="ZF_PHD_1"/>
    <property type="match status" value="2"/>
</dbReference>
<dbReference type="GO" id="GO:0061133">
    <property type="term" value="F:endopeptidase activator activity"/>
    <property type="evidence" value="ECO:0007669"/>
    <property type="project" value="TreeGrafter"/>
</dbReference>
<dbReference type="Gene3D" id="3.30.40.10">
    <property type="entry name" value="Zinc/RING finger domain, C3HC4 (zinc finger)"/>
    <property type="match status" value="2"/>
</dbReference>
<evidence type="ECO:0000256" key="3">
    <source>
        <dbReference type="ARBA" id="ARBA00022771"/>
    </source>
</evidence>
<dbReference type="InterPro" id="IPR036997">
    <property type="entry name" value="PA28_C_sf"/>
</dbReference>
<dbReference type="InterPro" id="IPR001965">
    <property type="entry name" value="Znf_PHD"/>
</dbReference>
<dbReference type="EMBL" id="JARQWQ010000030">
    <property type="protein sequence ID" value="KAK2562147.1"/>
    <property type="molecule type" value="Genomic_DNA"/>
</dbReference>
<dbReference type="Gene3D" id="1.20.120.180">
    <property type="entry name" value="Proteasome activator pa28, C-terminal domain"/>
    <property type="match status" value="1"/>
</dbReference>
<feature type="compositionally biased region" description="Basic and acidic residues" evidence="9">
    <location>
        <begin position="738"/>
        <end position="751"/>
    </location>
</feature>
<feature type="domain" description="PHD-type" evidence="11">
    <location>
        <begin position="406"/>
        <end position="520"/>
    </location>
</feature>
<dbReference type="GO" id="GO:0061136">
    <property type="term" value="P:regulation of proteasomal protein catabolic process"/>
    <property type="evidence" value="ECO:0007669"/>
    <property type="project" value="TreeGrafter"/>
</dbReference>
<accession>A0AAD9QJ03</accession>
<protein>
    <submittedName>
        <fullName evidence="12">PHD finger protein 14</fullName>
    </submittedName>
</protein>
<comment type="caution">
    <text evidence="12">The sequence shown here is derived from an EMBL/GenBank/DDBJ whole genome shotgun (WGS) entry which is preliminary data.</text>
</comment>
<proteinExistence type="inferred from homology"/>
<keyword evidence="3 7" id="KW-0863">Zinc-finger</keyword>
<dbReference type="InterPro" id="IPR003185">
    <property type="entry name" value="Proteasome_activ_PA28_N"/>
</dbReference>
<dbReference type="SMART" id="SM00249">
    <property type="entry name" value="PHD"/>
    <property type="match status" value="4"/>
</dbReference>
<reference evidence="12" key="2">
    <citation type="journal article" date="2023" name="Science">
        <title>Genomic signatures of disease resistance in endangered staghorn corals.</title>
        <authorList>
            <person name="Vollmer S.V."/>
            <person name="Selwyn J.D."/>
            <person name="Despard B.A."/>
            <person name="Roesel C.L."/>
        </authorList>
    </citation>
    <scope>NUCLEOTIDE SEQUENCE</scope>
    <source>
        <strain evidence="12">K2</strain>
    </source>
</reference>
<keyword evidence="2" id="KW-0479">Metal-binding</keyword>
<evidence type="ECO:0000259" key="10">
    <source>
        <dbReference type="PROSITE" id="PS50016"/>
    </source>
</evidence>
<dbReference type="AlphaFoldDB" id="A0AAD9QJ03"/>
<dbReference type="PROSITE" id="PS50016">
    <property type="entry name" value="ZF_PHD_2"/>
    <property type="match status" value="3"/>
</dbReference>
<keyword evidence="4" id="KW-0862">Zinc</keyword>
<feature type="region of interest" description="Disordered" evidence="9">
    <location>
        <begin position="874"/>
        <end position="944"/>
    </location>
</feature>
<evidence type="ECO:0000256" key="4">
    <source>
        <dbReference type="ARBA" id="ARBA00022833"/>
    </source>
</evidence>
<dbReference type="PANTHER" id="PTHR10660">
    <property type="entry name" value="PROTEASOME REGULATOR PA28"/>
    <property type="match status" value="1"/>
</dbReference>
<dbReference type="CDD" id="cd15563">
    <property type="entry name" value="PHD3_PHF14"/>
    <property type="match status" value="1"/>
</dbReference>
<evidence type="ECO:0000256" key="6">
    <source>
        <dbReference type="ARBA" id="ARBA00037467"/>
    </source>
</evidence>
<feature type="compositionally biased region" description="Acidic residues" evidence="9">
    <location>
        <begin position="712"/>
        <end position="726"/>
    </location>
</feature>
<dbReference type="InterPro" id="IPR036252">
    <property type="entry name" value="Proteasome_activ_sf"/>
</dbReference>
<keyword evidence="13" id="KW-1185">Reference proteome</keyword>
<dbReference type="SUPFAM" id="SSF47216">
    <property type="entry name" value="Proteasome activator"/>
    <property type="match status" value="1"/>
</dbReference>
<evidence type="ECO:0000259" key="11">
    <source>
        <dbReference type="PROSITE" id="PS51805"/>
    </source>
</evidence>
<feature type="compositionally biased region" description="Basic and acidic residues" evidence="9">
    <location>
        <begin position="807"/>
        <end position="820"/>
    </location>
</feature>
<dbReference type="FunFam" id="1.20.120.180:FF:000002">
    <property type="entry name" value="Proteasome activator complex subunit 1"/>
    <property type="match status" value="1"/>
</dbReference>
<feature type="compositionally biased region" description="Basic residues" evidence="9">
    <location>
        <begin position="752"/>
        <end position="764"/>
    </location>
</feature>
<dbReference type="InterPro" id="IPR011011">
    <property type="entry name" value="Znf_FYVE_PHD"/>
</dbReference>
<dbReference type="InterPro" id="IPR019787">
    <property type="entry name" value="Znf_PHD-finger"/>
</dbReference>
<dbReference type="InterPro" id="IPR009077">
    <property type="entry name" value="Proteasome_activ_PA28"/>
</dbReference>
<comment type="function">
    <text evidence="6">Implicated in immunoproteasome assembly and required for efficient antigen processing. The PA28 activator complex enhances the generation of class I binding peptides by altering the cleavage pattern of the proteasome.</text>
</comment>
<dbReference type="GO" id="GO:0005737">
    <property type="term" value="C:cytoplasm"/>
    <property type="evidence" value="ECO:0007669"/>
    <property type="project" value="TreeGrafter"/>
</dbReference>
<evidence type="ECO:0000256" key="7">
    <source>
        <dbReference type="PROSITE-ProRule" id="PRU00146"/>
    </source>
</evidence>
<feature type="coiled-coil region" evidence="8">
    <location>
        <begin position="598"/>
        <end position="632"/>
    </location>
</feature>
<dbReference type="PANTHER" id="PTHR10660:SF2">
    <property type="entry name" value="LD45860P"/>
    <property type="match status" value="1"/>
</dbReference>
<dbReference type="InterPro" id="IPR036996">
    <property type="entry name" value="PA28_N_sf"/>
</dbReference>
<dbReference type="Pfam" id="PF00628">
    <property type="entry name" value="PHD"/>
    <property type="match status" value="3"/>
</dbReference>
<organism evidence="12 13">
    <name type="scientific">Acropora cervicornis</name>
    <name type="common">Staghorn coral</name>
    <dbReference type="NCBI Taxonomy" id="6130"/>
    <lineage>
        <taxon>Eukaryota</taxon>
        <taxon>Metazoa</taxon>
        <taxon>Cnidaria</taxon>
        <taxon>Anthozoa</taxon>
        <taxon>Hexacorallia</taxon>
        <taxon>Scleractinia</taxon>
        <taxon>Astrocoeniina</taxon>
        <taxon>Acroporidae</taxon>
        <taxon>Acropora</taxon>
    </lineage>
</organism>
<comment type="similarity">
    <text evidence="1">Belongs to the PA28 family.</text>
</comment>
<feature type="domain" description="PHD-type" evidence="10">
    <location>
        <begin position="663"/>
        <end position="714"/>
    </location>
</feature>
<feature type="compositionally biased region" description="Basic and acidic residues" evidence="9">
    <location>
        <begin position="935"/>
        <end position="944"/>
    </location>
</feature>
<dbReference type="GO" id="GO:0005654">
    <property type="term" value="C:nucleoplasm"/>
    <property type="evidence" value="ECO:0007669"/>
    <property type="project" value="TreeGrafter"/>
</dbReference>
<evidence type="ECO:0000256" key="5">
    <source>
        <dbReference type="ARBA" id="ARBA00022942"/>
    </source>
</evidence>
<name>A0AAD9QJ03_ACRCE</name>